<dbReference type="PANTHER" id="PTHR43776:SF7">
    <property type="entry name" value="D,D-DIPEPTIDE TRANSPORT ATP-BINDING PROTEIN DDPF-RELATED"/>
    <property type="match status" value="1"/>
</dbReference>
<comment type="similarity">
    <text evidence="1">Belongs to the ABC transporter superfamily.</text>
</comment>
<evidence type="ECO:0000256" key="1">
    <source>
        <dbReference type="ARBA" id="ARBA00005417"/>
    </source>
</evidence>
<dbReference type="PROSITE" id="PS50893">
    <property type="entry name" value="ABC_TRANSPORTER_2"/>
    <property type="match status" value="1"/>
</dbReference>
<name>A0A2C6WR24_9STAP</name>
<protein>
    <submittedName>
        <fullName evidence="6">Peptide ABC transporter ATP-binding protein</fullName>
    </submittedName>
</protein>
<keyword evidence="4 6" id="KW-0067">ATP-binding</keyword>
<evidence type="ECO:0000313" key="7">
    <source>
        <dbReference type="Proteomes" id="UP000223828"/>
    </source>
</evidence>
<dbReference type="RefSeq" id="WP_099089916.1">
    <property type="nucleotide sequence ID" value="NZ_MRZN01000006.1"/>
</dbReference>
<keyword evidence="2" id="KW-0813">Transport</keyword>
<feature type="domain" description="ABC transporter" evidence="5">
    <location>
        <begin position="2"/>
        <end position="226"/>
    </location>
</feature>
<dbReference type="InterPro" id="IPR003439">
    <property type="entry name" value="ABC_transporter-like_ATP-bd"/>
</dbReference>
<dbReference type="InterPro" id="IPR003593">
    <property type="entry name" value="AAA+_ATPase"/>
</dbReference>
<dbReference type="InterPro" id="IPR027417">
    <property type="entry name" value="P-loop_NTPase"/>
</dbReference>
<dbReference type="GO" id="GO:0055085">
    <property type="term" value="P:transmembrane transport"/>
    <property type="evidence" value="ECO:0007669"/>
    <property type="project" value="UniProtKB-ARBA"/>
</dbReference>
<dbReference type="GO" id="GO:0016887">
    <property type="term" value="F:ATP hydrolysis activity"/>
    <property type="evidence" value="ECO:0007669"/>
    <property type="project" value="InterPro"/>
</dbReference>
<gene>
    <name evidence="6" type="ORF">BTJ66_05230</name>
</gene>
<reference evidence="7" key="1">
    <citation type="submission" date="2017-10" db="EMBL/GenBank/DDBJ databases">
        <title>Staphylococcus edaphicus sp. nov., isolated in Antarctica, harbouring mecC gene and genomic islands essential in adaptation to extreme environment.</title>
        <authorList>
            <person name="Pantucek R."/>
            <person name="Sedlacek I."/>
            <person name="Indrakova A."/>
            <person name="Vrbovska V."/>
            <person name="Maslanova I."/>
            <person name="Kovarovic V."/>
            <person name="Svec P."/>
            <person name="Kralova S."/>
            <person name="Kristofova L."/>
            <person name="Keklakova J."/>
            <person name="Petras P."/>
            <person name="Doskar J."/>
        </authorList>
    </citation>
    <scope>NUCLEOTIDE SEQUENCE [LARGE SCALE GENOMIC DNA]</scope>
    <source>
        <strain evidence="7">CCM 5085</strain>
    </source>
</reference>
<dbReference type="EMBL" id="MRZN01000006">
    <property type="protein sequence ID" value="PHK49907.1"/>
    <property type="molecule type" value="Genomic_DNA"/>
</dbReference>
<evidence type="ECO:0000256" key="4">
    <source>
        <dbReference type="ARBA" id="ARBA00022840"/>
    </source>
</evidence>
<comment type="caution">
    <text evidence="6">The sequence shown here is derived from an EMBL/GenBank/DDBJ whole genome shotgun (WGS) entry which is preliminary data.</text>
</comment>
<dbReference type="OrthoDB" id="9802264at2"/>
<dbReference type="PANTHER" id="PTHR43776">
    <property type="entry name" value="TRANSPORT ATP-BINDING PROTEIN"/>
    <property type="match status" value="1"/>
</dbReference>
<dbReference type="SUPFAM" id="SSF52540">
    <property type="entry name" value="P-loop containing nucleoside triphosphate hydrolases"/>
    <property type="match status" value="1"/>
</dbReference>
<dbReference type="Pfam" id="PF00005">
    <property type="entry name" value="ABC_tran"/>
    <property type="match status" value="1"/>
</dbReference>
<organism evidence="6 7">
    <name type="scientific">Staphylococcus edaphicus</name>
    <dbReference type="NCBI Taxonomy" id="1955013"/>
    <lineage>
        <taxon>Bacteria</taxon>
        <taxon>Bacillati</taxon>
        <taxon>Bacillota</taxon>
        <taxon>Bacilli</taxon>
        <taxon>Bacillales</taxon>
        <taxon>Staphylococcaceae</taxon>
        <taxon>Staphylococcus</taxon>
    </lineage>
</organism>
<proteinExistence type="inferred from homology"/>
<dbReference type="GO" id="GO:0005524">
    <property type="term" value="F:ATP binding"/>
    <property type="evidence" value="ECO:0007669"/>
    <property type="project" value="UniProtKB-KW"/>
</dbReference>
<dbReference type="AlphaFoldDB" id="A0A2C6WR24"/>
<evidence type="ECO:0000256" key="2">
    <source>
        <dbReference type="ARBA" id="ARBA00022448"/>
    </source>
</evidence>
<dbReference type="Proteomes" id="UP000223828">
    <property type="component" value="Unassembled WGS sequence"/>
</dbReference>
<evidence type="ECO:0000313" key="6">
    <source>
        <dbReference type="EMBL" id="PHK49907.1"/>
    </source>
</evidence>
<accession>A0A2C6WR24</accession>
<dbReference type="Gene3D" id="3.40.50.300">
    <property type="entry name" value="P-loop containing nucleotide triphosphate hydrolases"/>
    <property type="match status" value="1"/>
</dbReference>
<evidence type="ECO:0000256" key="3">
    <source>
        <dbReference type="ARBA" id="ARBA00022741"/>
    </source>
</evidence>
<sequence length="231" mass="26852">MLNLIDVSFNYKKASILKHLQLSIQPDEIVGIVGESGSGKTTLAKIMLGILQPTHGHFTTNNERILPIFQHAYDSFNPKFKISKSMSEPIKFQRLFESKELKQRLADLMGDMQLDKKLMNRFPDELSGGQLQRFNTIRTLMMEPDILICDEITASLDVIAEQRMIGILKHYYEATHHGMILISHDLAFLNQIVNRFIVMKDGEIIDDFAVEDLFNERRHEYTKTYFRFIRK</sequence>
<evidence type="ECO:0000259" key="5">
    <source>
        <dbReference type="PROSITE" id="PS50893"/>
    </source>
</evidence>
<dbReference type="InterPro" id="IPR050319">
    <property type="entry name" value="ABC_transp_ATP-bind"/>
</dbReference>
<keyword evidence="3" id="KW-0547">Nucleotide-binding</keyword>
<dbReference type="SMART" id="SM00382">
    <property type="entry name" value="AAA"/>
    <property type="match status" value="1"/>
</dbReference>